<reference evidence="1" key="1">
    <citation type="journal article" date="2023" name="Nat. Commun.">
        <title>Diploid and tetraploid genomes of Acorus and the evolution of monocots.</title>
        <authorList>
            <person name="Ma L."/>
            <person name="Liu K.W."/>
            <person name="Li Z."/>
            <person name="Hsiao Y.Y."/>
            <person name="Qi Y."/>
            <person name="Fu T."/>
            <person name="Tang G.D."/>
            <person name="Zhang D."/>
            <person name="Sun W.H."/>
            <person name="Liu D.K."/>
            <person name="Li Y."/>
            <person name="Chen G.Z."/>
            <person name="Liu X.D."/>
            <person name="Liao X.Y."/>
            <person name="Jiang Y.T."/>
            <person name="Yu X."/>
            <person name="Hao Y."/>
            <person name="Huang J."/>
            <person name="Zhao X.W."/>
            <person name="Ke S."/>
            <person name="Chen Y.Y."/>
            <person name="Wu W.L."/>
            <person name="Hsu J.L."/>
            <person name="Lin Y.F."/>
            <person name="Huang M.D."/>
            <person name="Li C.Y."/>
            <person name="Huang L."/>
            <person name="Wang Z.W."/>
            <person name="Zhao X."/>
            <person name="Zhong W.Y."/>
            <person name="Peng D.H."/>
            <person name="Ahmad S."/>
            <person name="Lan S."/>
            <person name="Zhang J.S."/>
            <person name="Tsai W.C."/>
            <person name="Van de Peer Y."/>
            <person name="Liu Z.J."/>
        </authorList>
    </citation>
    <scope>NUCLEOTIDE SEQUENCE</scope>
    <source>
        <strain evidence="1">CP</strain>
    </source>
</reference>
<keyword evidence="2" id="KW-1185">Reference proteome</keyword>
<dbReference type="EMBL" id="JAUJYO010000019">
    <property type="protein sequence ID" value="KAK1288858.1"/>
    <property type="molecule type" value="Genomic_DNA"/>
</dbReference>
<sequence length="75" mass="8545">MHLDHLAKSLKSVLWVSVRFGFGALKVSDSCEVRICDALSIIENNIFSSTVSHKRSNYEGMRVDEVKVYAWGKER</sequence>
<name>A0AAV9CKU7_ACOCL</name>
<organism evidence="1 2">
    <name type="scientific">Acorus calamus</name>
    <name type="common">Sweet flag</name>
    <dbReference type="NCBI Taxonomy" id="4465"/>
    <lineage>
        <taxon>Eukaryota</taxon>
        <taxon>Viridiplantae</taxon>
        <taxon>Streptophyta</taxon>
        <taxon>Embryophyta</taxon>
        <taxon>Tracheophyta</taxon>
        <taxon>Spermatophyta</taxon>
        <taxon>Magnoliopsida</taxon>
        <taxon>Liliopsida</taxon>
        <taxon>Acoraceae</taxon>
        <taxon>Acorus</taxon>
    </lineage>
</organism>
<evidence type="ECO:0000313" key="2">
    <source>
        <dbReference type="Proteomes" id="UP001180020"/>
    </source>
</evidence>
<reference evidence="1" key="2">
    <citation type="submission" date="2023-06" db="EMBL/GenBank/DDBJ databases">
        <authorList>
            <person name="Ma L."/>
            <person name="Liu K.-W."/>
            <person name="Li Z."/>
            <person name="Hsiao Y.-Y."/>
            <person name="Qi Y."/>
            <person name="Fu T."/>
            <person name="Tang G."/>
            <person name="Zhang D."/>
            <person name="Sun W.-H."/>
            <person name="Liu D.-K."/>
            <person name="Li Y."/>
            <person name="Chen G.-Z."/>
            <person name="Liu X.-D."/>
            <person name="Liao X.-Y."/>
            <person name="Jiang Y.-T."/>
            <person name="Yu X."/>
            <person name="Hao Y."/>
            <person name="Huang J."/>
            <person name="Zhao X.-W."/>
            <person name="Ke S."/>
            <person name="Chen Y.-Y."/>
            <person name="Wu W.-L."/>
            <person name="Hsu J.-L."/>
            <person name="Lin Y.-F."/>
            <person name="Huang M.-D."/>
            <person name="Li C.-Y."/>
            <person name="Huang L."/>
            <person name="Wang Z.-W."/>
            <person name="Zhao X."/>
            <person name="Zhong W.-Y."/>
            <person name="Peng D.-H."/>
            <person name="Ahmad S."/>
            <person name="Lan S."/>
            <person name="Zhang J.-S."/>
            <person name="Tsai W.-C."/>
            <person name="Van De Peer Y."/>
            <person name="Liu Z.-J."/>
        </authorList>
    </citation>
    <scope>NUCLEOTIDE SEQUENCE</scope>
    <source>
        <strain evidence="1">CP</strain>
        <tissue evidence="1">Leaves</tissue>
    </source>
</reference>
<evidence type="ECO:0000313" key="1">
    <source>
        <dbReference type="EMBL" id="KAK1288858.1"/>
    </source>
</evidence>
<proteinExistence type="predicted"/>
<gene>
    <name evidence="1" type="ORF">QJS10_CPB19g01155</name>
</gene>
<dbReference type="Proteomes" id="UP001180020">
    <property type="component" value="Unassembled WGS sequence"/>
</dbReference>
<protein>
    <submittedName>
        <fullName evidence="1">Uncharacterized protein</fullName>
    </submittedName>
</protein>
<comment type="caution">
    <text evidence="1">The sequence shown here is derived from an EMBL/GenBank/DDBJ whole genome shotgun (WGS) entry which is preliminary data.</text>
</comment>
<dbReference type="AlphaFoldDB" id="A0AAV9CKU7"/>
<accession>A0AAV9CKU7</accession>